<dbReference type="EMBL" id="LWDF02000053">
    <property type="protein sequence ID" value="KAE8258911.1"/>
    <property type="molecule type" value="Genomic_DNA"/>
</dbReference>
<organism evidence="6 7">
    <name type="scientific">Tilletia indica</name>
    <dbReference type="NCBI Taxonomy" id="43049"/>
    <lineage>
        <taxon>Eukaryota</taxon>
        <taxon>Fungi</taxon>
        <taxon>Dikarya</taxon>
        <taxon>Basidiomycota</taxon>
        <taxon>Ustilaginomycotina</taxon>
        <taxon>Exobasidiomycetes</taxon>
        <taxon>Tilletiales</taxon>
        <taxon>Tilletiaceae</taxon>
        <taxon>Tilletia</taxon>
    </lineage>
</organism>
<keyword evidence="7" id="KW-1185">Reference proteome</keyword>
<dbReference type="PANTHER" id="PTHR23188:SF12">
    <property type="entry name" value="RNA POLYMERASE II-ASSOCIATED FACTOR 1 HOMOLOG"/>
    <property type="match status" value="1"/>
</dbReference>
<comment type="subcellular location">
    <subcellularLocation>
        <location evidence="1">Nucleus</location>
    </subcellularLocation>
</comment>
<evidence type="ECO:0000313" key="6">
    <source>
        <dbReference type="EMBL" id="KAE8258911.1"/>
    </source>
</evidence>
<evidence type="ECO:0000256" key="4">
    <source>
        <dbReference type="SAM" id="Coils"/>
    </source>
</evidence>
<feature type="compositionally biased region" description="Acidic residues" evidence="5">
    <location>
        <begin position="704"/>
        <end position="725"/>
    </location>
</feature>
<evidence type="ECO:0000256" key="5">
    <source>
        <dbReference type="SAM" id="MobiDB-lite"/>
    </source>
</evidence>
<dbReference type="Pfam" id="PF03985">
    <property type="entry name" value="Paf1"/>
    <property type="match status" value="2"/>
</dbReference>
<dbReference type="PANTHER" id="PTHR23188">
    <property type="entry name" value="RNA POLYMERASE II-ASSOCIATED FACTOR 1 HOMOLOG"/>
    <property type="match status" value="1"/>
</dbReference>
<sequence>MSSRKRDLIERVKYPNPLPLPPYPPKLLNLPLAPERYAHPSFGNRLASELPIPLLADAEAGIHIDLPGTFPGIWLQDPSTYTLPSTVGPPEINLNELDPTDAFLLQDFSLSLQQPSSSGTAVAVPPSLDAGALKGATDATAAAVAQHMQSQRNAALGPLARTSLGANDVTWLRRTEYLSAEAKRQRAQEIKQRVQEHVDISREAQIKAISQTFKSVHSSKTPITSLRHPTKPGVHALEAYDVLPDPETWATDFNIVRFLDWPGRTSKGGKPVSDPRLDVHLLRPHGDQNQIISVYMPSGEFGESEVIPLTEEEIEAEYEQAKNAAADLPEEPSAEDGQVGGGKKEALEAAETNYKTKMALYKYINSTRSTVDILSKTERENLAAARFAKRRRTGFFPEDTTAAAQVEDLAEEEGAEENPMNVASKAASTTKFVHVRDYEPSAESGAAAAGGAVQLVFVFDDGKPDGEVVGRMEEALEKHGLEDGFPGSAQARYSSLDIVETDGLTGAPKSFGIQKKWKTDTESAPPQSRVERAYRAKLAEQAAEEEEEEQNRGEKEVEARGGLKAAFYHPVRMNFKLRMKRYKKSEKPADQEDFWDAVEIAQRHLTENEVYRRLALRKDIDDLDRLPLHDEEEEIVLEEGEEEEEDAEGEVDLDVEAEVDVEGGVEGEGEGDATLTKAATAGGDDEEEEEEEEEEGAEGGAENGGDEEDDDDDGEEEGDMDDDELAALRADAEQNGEEVGGEDDGEGRSRRSRRG</sequence>
<keyword evidence="3" id="KW-0539">Nucleus</keyword>
<evidence type="ECO:0000256" key="3">
    <source>
        <dbReference type="ARBA" id="ARBA00023242"/>
    </source>
</evidence>
<reference evidence="6" key="1">
    <citation type="submission" date="2016-04" db="EMBL/GenBank/DDBJ databases">
        <authorList>
            <person name="Nguyen H.D."/>
            <person name="Samba Siva P."/>
            <person name="Cullis J."/>
            <person name="Levesque C.A."/>
            <person name="Hambleton S."/>
        </authorList>
    </citation>
    <scope>NUCLEOTIDE SEQUENCE</scope>
    <source>
        <strain evidence="6">DAOMC 236416</strain>
    </source>
</reference>
<protein>
    <submittedName>
        <fullName evidence="6">Uncharacterized protein</fullName>
    </submittedName>
</protein>
<dbReference type="GO" id="GO:0016593">
    <property type="term" value="C:Cdc73/Paf1 complex"/>
    <property type="evidence" value="ECO:0007669"/>
    <property type="project" value="InterPro"/>
</dbReference>
<dbReference type="Proteomes" id="UP000077521">
    <property type="component" value="Unassembled WGS sequence"/>
</dbReference>
<dbReference type="InterPro" id="IPR007133">
    <property type="entry name" value="RNA_pol_II-assoc_Paf1"/>
</dbReference>
<name>A0A177TUT3_9BASI</name>
<gene>
    <name evidence="6" type="ORF">A4X13_0g1358</name>
</gene>
<reference evidence="6" key="2">
    <citation type="journal article" date="2019" name="IMA Fungus">
        <title>Genome sequencing and comparison of five Tilletia species to identify candidate genes for the detection of regulated species infecting wheat.</title>
        <authorList>
            <person name="Nguyen H.D.T."/>
            <person name="Sultana T."/>
            <person name="Kesanakurti P."/>
            <person name="Hambleton S."/>
        </authorList>
    </citation>
    <scope>NUCLEOTIDE SEQUENCE</scope>
    <source>
        <strain evidence="6">DAOMC 236416</strain>
    </source>
</reference>
<comment type="similarity">
    <text evidence="2">Belongs to the PAF1 family.</text>
</comment>
<evidence type="ECO:0000313" key="7">
    <source>
        <dbReference type="Proteomes" id="UP000077521"/>
    </source>
</evidence>
<feature type="coiled-coil region" evidence="4">
    <location>
        <begin position="531"/>
        <end position="558"/>
    </location>
</feature>
<accession>A0A177TUT3</accession>
<feature type="region of interest" description="Disordered" evidence="5">
    <location>
        <begin position="627"/>
        <end position="755"/>
    </location>
</feature>
<keyword evidence="4" id="KW-0175">Coiled coil</keyword>
<feature type="compositionally biased region" description="Acidic residues" evidence="5">
    <location>
        <begin position="630"/>
        <end position="671"/>
    </location>
</feature>
<feature type="compositionally biased region" description="Acidic residues" evidence="5">
    <location>
        <begin position="683"/>
        <end position="697"/>
    </location>
</feature>
<feature type="compositionally biased region" description="Acidic residues" evidence="5">
    <location>
        <begin position="734"/>
        <end position="745"/>
    </location>
</feature>
<evidence type="ECO:0000256" key="2">
    <source>
        <dbReference type="ARBA" id="ARBA00007560"/>
    </source>
</evidence>
<dbReference type="GO" id="GO:0000993">
    <property type="term" value="F:RNA polymerase II complex binding"/>
    <property type="evidence" value="ECO:0007669"/>
    <property type="project" value="TreeGrafter"/>
</dbReference>
<dbReference type="AlphaFoldDB" id="A0A177TUT3"/>
<dbReference type="GO" id="GO:0003682">
    <property type="term" value="F:chromatin binding"/>
    <property type="evidence" value="ECO:0007669"/>
    <property type="project" value="TreeGrafter"/>
</dbReference>
<feature type="region of interest" description="Disordered" evidence="5">
    <location>
        <begin position="321"/>
        <end position="344"/>
    </location>
</feature>
<comment type="caution">
    <text evidence="6">The sequence shown here is derived from an EMBL/GenBank/DDBJ whole genome shotgun (WGS) entry which is preliminary data.</text>
</comment>
<evidence type="ECO:0000256" key="1">
    <source>
        <dbReference type="ARBA" id="ARBA00004123"/>
    </source>
</evidence>
<dbReference type="GO" id="GO:0006368">
    <property type="term" value="P:transcription elongation by RNA polymerase II"/>
    <property type="evidence" value="ECO:0007669"/>
    <property type="project" value="InterPro"/>
</dbReference>
<proteinExistence type="inferred from homology"/>